<feature type="compositionally biased region" description="Low complexity" evidence="1">
    <location>
        <begin position="31"/>
        <end position="47"/>
    </location>
</feature>
<organism evidence="2 3">
    <name type="scientific">Methylobacterium tardum</name>
    <dbReference type="NCBI Taxonomy" id="374432"/>
    <lineage>
        <taxon>Bacteria</taxon>
        <taxon>Pseudomonadati</taxon>
        <taxon>Pseudomonadota</taxon>
        <taxon>Alphaproteobacteria</taxon>
        <taxon>Hyphomicrobiales</taxon>
        <taxon>Methylobacteriaceae</taxon>
        <taxon>Methylobacterium</taxon>
    </lineage>
</organism>
<dbReference type="EMBL" id="BSPL01000013">
    <property type="protein sequence ID" value="GLS69995.1"/>
    <property type="molecule type" value="Genomic_DNA"/>
</dbReference>
<comment type="caution">
    <text evidence="2">The sequence shown here is derived from an EMBL/GenBank/DDBJ whole genome shotgun (WGS) entry which is preliminary data.</text>
</comment>
<feature type="compositionally biased region" description="Basic and acidic residues" evidence="1">
    <location>
        <begin position="9"/>
        <end position="21"/>
    </location>
</feature>
<dbReference type="Proteomes" id="UP001157440">
    <property type="component" value="Unassembled WGS sequence"/>
</dbReference>
<evidence type="ECO:0000256" key="1">
    <source>
        <dbReference type="SAM" id="MobiDB-lite"/>
    </source>
</evidence>
<name>A0AA37TAZ5_9HYPH</name>
<reference evidence="3" key="1">
    <citation type="journal article" date="2019" name="Int. J. Syst. Evol. Microbiol.">
        <title>The Global Catalogue of Microorganisms (GCM) 10K type strain sequencing project: providing services to taxonomists for standard genome sequencing and annotation.</title>
        <authorList>
            <consortium name="The Broad Institute Genomics Platform"/>
            <consortium name="The Broad Institute Genome Sequencing Center for Infectious Disease"/>
            <person name="Wu L."/>
            <person name="Ma J."/>
        </authorList>
    </citation>
    <scope>NUCLEOTIDE SEQUENCE [LARGE SCALE GENOMIC DNA]</scope>
    <source>
        <strain evidence="3">NBRC 103632</strain>
    </source>
</reference>
<evidence type="ECO:0000313" key="3">
    <source>
        <dbReference type="Proteomes" id="UP001157440"/>
    </source>
</evidence>
<proteinExistence type="predicted"/>
<evidence type="ECO:0000313" key="2">
    <source>
        <dbReference type="EMBL" id="GLS69995.1"/>
    </source>
</evidence>
<keyword evidence="3" id="KW-1185">Reference proteome</keyword>
<gene>
    <name evidence="2" type="ORF">GCM10007890_20080</name>
</gene>
<sequence>MEGAIRRRSLVENARERNKTARRDHHRATRPAAKVPVEVPVEPVATPRQAQERMNPIGDIFAEPPPVFTIRPNTNVR</sequence>
<dbReference type="AlphaFoldDB" id="A0AA37TAZ5"/>
<accession>A0AA37TAZ5</accession>
<protein>
    <submittedName>
        <fullName evidence="2">Uncharacterized protein</fullName>
    </submittedName>
</protein>
<feature type="region of interest" description="Disordered" evidence="1">
    <location>
        <begin position="1"/>
        <end position="77"/>
    </location>
</feature>